<organism evidence="1 2">
    <name type="scientific">Suillus luteus UH-Slu-Lm8-n1</name>
    <dbReference type="NCBI Taxonomy" id="930992"/>
    <lineage>
        <taxon>Eukaryota</taxon>
        <taxon>Fungi</taxon>
        <taxon>Dikarya</taxon>
        <taxon>Basidiomycota</taxon>
        <taxon>Agaricomycotina</taxon>
        <taxon>Agaricomycetes</taxon>
        <taxon>Agaricomycetidae</taxon>
        <taxon>Boletales</taxon>
        <taxon>Suillineae</taxon>
        <taxon>Suillaceae</taxon>
        <taxon>Suillus</taxon>
    </lineage>
</organism>
<keyword evidence="2" id="KW-1185">Reference proteome</keyword>
<accession>A0A0D0ANA4</accession>
<reference evidence="2" key="2">
    <citation type="submission" date="2015-01" db="EMBL/GenBank/DDBJ databases">
        <title>Evolutionary Origins and Diversification of the Mycorrhizal Mutualists.</title>
        <authorList>
            <consortium name="DOE Joint Genome Institute"/>
            <consortium name="Mycorrhizal Genomics Consortium"/>
            <person name="Kohler A."/>
            <person name="Kuo A."/>
            <person name="Nagy L.G."/>
            <person name="Floudas D."/>
            <person name="Copeland A."/>
            <person name="Barry K.W."/>
            <person name="Cichocki N."/>
            <person name="Veneault-Fourrey C."/>
            <person name="LaButti K."/>
            <person name="Lindquist E.A."/>
            <person name="Lipzen A."/>
            <person name="Lundell T."/>
            <person name="Morin E."/>
            <person name="Murat C."/>
            <person name="Riley R."/>
            <person name="Ohm R."/>
            <person name="Sun H."/>
            <person name="Tunlid A."/>
            <person name="Henrissat B."/>
            <person name="Grigoriev I.V."/>
            <person name="Hibbett D.S."/>
            <person name="Martin F."/>
        </authorList>
    </citation>
    <scope>NUCLEOTIDE SEQUENCE [LARGE SCALE GENOMIC DNA]</scope>
    <source>
        <strain evidence="2">UH-Slu-Lm8-n1</strain>
    </source>
</reference>
<gene>
    <name evidence="1" type="ORF">CY34DRAFT_11792</name>
</gene>
<dbReference type="EMBL" id="KN835215">
    <property type="protein sequence ID" value="KIK43326.1"/>
    <property type="molecule type" value="Genomic_DNA"/>
</dbReference>
<reference evidence="1 2" key="1">
    <citation type="submission" date="2014-04" db="EMBL/GenBank/DDBJ databases">
        <authorList>
            <consortium name="DOE Joint Genome Institute"/>
            <person name="Kuo A."/>
            <person name="Ruytinx J."/>
            <person name="Rineau F."/>
            <person name="Colpaert J."/>
            <person name="Kohler A."/>
            <person name="Nagy L.G."/>
            <person name="Floudas D."/>
            <person name="Copeland A."/>
            <person name="Barry K.W."/>
            <person name="Cichocki N."/>
            <person name="Veneault-Fourrey C."/>
            <person name="LaButti K."/>
            <person name="Lindquist E.A."/>
            <person name="Lipzen A."/>
            <person name="Lundell T."/>
            <person name="Morin E."/>
            <person name="Murat C."/>
            <person name="Sun H."/>
            <person name="Tunlid A."/>
            <person name="Henrissat B."/>
            <person name="Grigoriev I.V."/>
            <person name="Hibbett D.S."/>
            <person name="Martin F."/>
            <person name="Nordberg H.P."/>
            <person name="Cantor M.N."/>
            <person name="Hua S.X."/>
        </authorList>
    </citation>
    <scope>NUCLEOTIDE SEQUENCE [LARGE SCALE GENOMIC DNA]</scope>
    <source>
        <strain evidence="1 2">UH-Slu-Lm8-n1</strain>
    </source>
</reference>
<dbReference type="AlphaFoldDB" id="A0A0D0ANA4"/>
<dbReference type="Proteomes" id="UP000054485">
    <property type="component" value="Unassembled WGS sequence"/>
</dbReference>
<proteinExistence type="predicted"/>
<evidence type="ECO:0000313" key="1">
    <source>
        <dbReference type="EMBL" id="KIK43326.1"/>
    </source>
</evidence>
<dbReference type="HOGENOM" id="CLU_1620173_0_0_1"/>
<sequence>MRTAKQVNGVAYIHDDGRSFFLMPKGRPTAKGTEPPSGGSTLADMKLVSSPVNRLHTSFAHLPDRPQRPEVAEEDLMPWLAGTAIRGIAKKQGVRPLTRMPNSKYLTHNLALLYVFDSLAAWRYFHLASIPLLFCKGSLDSTPSRIYGPEAHQHFARAPRPALP</sequence>
<evidence type="ECO:0000313" key="2">
    <source>
        <dbReference type="Proteomes" id="UP000054485"/>
    </source>
</evidence>
<name>A0A0D0ANA4_9AGAM</name>
<protein>
    <submittedName>
        <fullName evidence="1">Uncharacterized protein</fullName>
    </submittedName>
</protein>
<dbReference type="InParanoid" id="A0A0D0ANA4"/>